<dbReference type="EMBL" id="JACJTC010000036">
    <property type="protein sequence ID" value="MBD2615980.1"/>
    <property type="molecule type" value="Genomic_DNA"/>
</dbReference>
<comment type="caution">
    <text evidence="1">The sequence shown here is derived from an EMBL/GenBank/DDBJ whole genome shotgun (WGS) entry which is preliminary data.</text>
</comment>
<sequence length="77" mass="8233">MGHGAWGMGHGAWGMGHGAWGMGTRGQGRKIATLSPTLLVRASVSQREAKATSPSFLASPHSLRCTHKYSQHGFQLF</sequence>
<gene>
    <name evidence="1" type="ORF">H6G94_32840</name>
</gene>
<organism evidence="1 2">
    <name type="scientific">Nostoc punctiforme FACHB-252</name>
    <dbReference type="NCBI Taxonomy" id="1357509"/>
    <lineage>
        <taxon>Bacteria</taxon>
        <taxon>Bacillati</taxon>
        <taxon>Cyanobacteriota</taxon>
        <taxon>Cyanophyceae</taxon>
        <taxon>Nostocales</taxon>
        <taxon>Nostocaceae</taxon>
        <taxon>Nostoc</taxon>
    </lineage>
</organism>
<accession>A0ABR8HLX0</accession>
<dbReference type="Proteomes" id="UP000606396">
    <property type="component" value="Unassembled WGS sequence"/>
</dbReference>
<protein>
    <submittedName>
        <fullName evidence="1">Uncharacterized protein</fullName>
    </submittedName>
</protein>
<proteinExistence type="predicted"/>
<reference evidence="1 2" key="1">
    <citation type="journal article" date="2020" name="ISME J.">
        <title>Comparative genomics reveals insights into cyanobacterial evolution and habitat adaptation.</title>
        <authorList>
            <person name="Chen M.Y."/>
            <person name="Teng W.K."/>
            <person name="Zhao L."/>
            <person name="Hu C.X."/>
            <person name="Zhou Y.K."/>
            <person name="Han B.P."/>
            <person name="Song L.R."/>
            <person name="Shu W.S."/>
        </authorList>
    </citation>
    <scope>NUCLEOTIDE SEQUENCE [LARGE SCALE GENOMIC DNA]</scope>
    <source>
        <strain evidence="1 2">FACHB-252</strain>
    </source>
</reference>
<evidence type="ECO:0000313" key="1">
    <source>
        <dbReference type="EMBL" id="MBD2615980.1"/>
    </source>
</evidence>
<keyword evidence="2" id="KW-1185">Reference proteome</keyword>
<evidence type="ECO:0000313" key="2">
    <source>
        <dbReference type="Proteomes" id="UP000606396"/>
    </source>
</evidence>
<name>A0ABR8HLX0_NOSPU</name>